<comment type="caution">
    <text evidence="3">The sequence shown here is derived from an EMBL/GenBank/DDBJ whole genome shotgun (WGS) entry which is preliminary data.</text>
</comment>
<organism evidence="3 4">
    <name type="scientific">Bowmanella dokdonensis</name>
    <dbReference type="NCBI Taxonomy" id="751969"/>
    <lineage>
        <taxon>Bacteria</taxon>
        <taxon>Pseudomonadati</taxon>
        <taxon>Pseudomonadota</taxon>
        <taxon>Gammaproteobacteria</taxon>
        <taxon>Alteromonadales</taxon>
        <taxon>Alteromonadaceae</taxon>
        <taxon>Bowmanella</taxon>
    </lineage>
</organism>
<dbReference type="Gene3D" id="3.30.2080.10">
    <property type="entry name" value="GH92 mannosidase domain"/>
    <property type="match status" value="1"/>
</dbReference>
<dbReference type="GO" id="GO:0005829">
    <property type="term" value="C:cytosol"/>
    <property type="evidence" value="ECO:0007669"/>
    <property type="project" value="TreeGrafter"/>
</dbReference>
<evidence type="ECO:0000313" key="3">
    <source>
        <dbReference type="EMBL" id="MBN7828099.1"/>
    </source>
</evidence>
<keyword evidence="4" id="KW-1185">Reference proteome</keyword>
<dbReference type="EMBL" id="JAFKCV010000368">
    <property type="protein sequence ID" value="MBN7828099.1"/>
    <property type="molecule type" value="Genomic_DNA"/>
</dbReference>
<feature type="region of interest" description="Disordered" evidence="1">
    <location>
        <begin position="60"/>
        <end position="82"/>
    </location>
</feature>
<evidence type="ECO:0000313" key="4">
    <source>
        <dbReference type="Proteomes" id="UP000664654"/>
    </source>
</evidence>
<keyword evidence="3" id="KW-0378">Hydrolase</keyword>
<dbReference type="PANTHER" id="PTHR12143:SF43">
    <property type="entry name" value="PUTATIVE-RELATED"/>
    <property type="match status" value="1"/>
</dbReference>
<evidence type="ECO:0000259" key="2">
    <source>
        <dbReference type="Pfam" id="PF07971"/>
    </source>
</evidence>
<feature type="non-terminal residue" evidence="3">
    <location>
        <position position="1"/>
    </location>
</feature>
<dbReference type="InterPro" id="IPR012939">
    <property type="entry name" value="Glyco_hydro_92"/>
</dbReference>
<dbReference type="AlphaFoldDB" id="A0A939DSS9"/>
<gene>
    <name evidence="3" type="ORF">J0A66_22965</name>
</gene>
<dbReference type="InterPro" id="IPR050883">
    <property type="entry name" value="PNGase"/>
</dbReference>
<dbReference type="Proteomes" id="UP000664654">
    <property type="component" value="Unassembled WGS sequence"/>
</dbReference>
<sequence length="82" mass="9003">KVTLTLEDGKTFVVESSNNQADSPYIQQAWLNGKALDKSWLNHHVIQAGGKLHFDMGQTPNKAWASSSSAQPYSMSLEASRP</sequence>
<reference evidence="3" key="1">
    <citation type="submission" date="2021-03" db="EMBL/GenBank/DDBJ databases">
        <title>novel species isolated from a fishpond in China.</title>
        <authorList>
            <person name="Lu H."/>
            <person name="Cai Z."/>
        </authorList>
    </citation>
    <scope>NUCLEOTIDE SEQUENCE</scope>
    <source>
        <strain evidence="3">JCM 30855</strain>
    </source>
</reference>
<dbReference type="GO" id="GO:0000224">
    <property type="term" value="F:peptide-N4-(N-acetyl-beta-glucosaminyl)asparagine amidase activity"/>
    <property type="evidence" value="ECO:0007669"/>
    <property type="project" value="TreeGrafter"/>
</dbReference>
<dbReference type="RefSeq" id="WP_206576092.1">
    <property type="nucleotide sequence ID" value="NZ_JAFKCV010000368.1"/>
</dbReference>
<feature type="domain" description="Glycosyl hydrolase family 92" evidence="2">
    <location>
        <begin position="1"/>
        <end position="58"/>
    </location>
</feature>
<accession>A0A939DSS9</accession>
<name>A0A939DSS9_9ALTE</name>
<protein>
    <submittedName>
        <fullName evidence="3">Glycoside hydrolase family 92 protein</fullName>
    </submittedName>
</protein>
<dbReference type="GO" id="GO:0006516">
    <property type="term" value="P:glycoprotein catabolic process"/>
    <property type="evidence" value="ECO:0007669"/>
    <property type="project" value="TreeGrafter"/>
</dbReference>
<dbReference type="Pfam" id="PF07971">
    <property type="entry name" value="Glyco_hydro_92"/>
    <property type="match status" value="1"/>
</dbReference>
<dbReference type="PANTHER" id="PTHR12143">
    <property type="entry name" value="PEPTIDE N-GLYCANASE PNGASE -RELATED"/>
    <property type="match status" value="1"/>
</dbReference>
<proteinExistence type="predicted"/>
<evidence type="ECO:0000256" key="1">
    <source>
        <dbReference type="SAM" id="MobiDB-lite"/>
    </source>
</evidence>
<feature type="compositionally biased region" description="Low complexity" evidence="1">
    <location>
        <begin position="63"/>
        <end position="76"/>
    </location>
</feature>